<feature type="compositionally biased region" description="Pro residues" evidence="3">
    <location>
        <begin position="86"/>
        <end position="95"/>
    </location>
</feature>
<feature type="compositionally biased region" description="Pro residues" evidence="3">
    <location>
        <begin position="22"/>
        <end position="37"/>
    </location>
</feature>
<dbReference type="Proteomes" id="UP001165289">
    <property type="component" value="Unassembled WGS sequence"/>
</dbReference>
<proteinExistence type="inferred from homology"/>
<dbReference type="GO" id="GO:0031901">
    <property type="term" value="C:early endosome membrane"/>
    <property type="evidence" value="ECO:0007669"/>
    <property type="project" value="TreeGrafter"/>
</dbReference>
<evidence type="ECO:0000313" key="6">
    <source>
        <dbReference type="Proteomes" id="UP001165289"/>
    </source>
</evidence>
<dbReference type="Gene3D" id="1.20.1270.60">
    <property type="entry name" value="Arfaptin homology (AH) domain/BAR domain"/>
    <property type="match status" value="1"/>
</dbReference>
<keyword evidence="2" id="KW-0175">Coiled coil</keyword>
<feature type="coiled-coil region" evidence="2">
    <location>
        <begin position="418"/>
        <end position="466"/>
    </location>
</feature>
<name>A0AAV7JT84_9METZ</name>
<dbReference type="PROSITE" id="PS50195">
    <property type="entry name" value="PX"/>
    <property type="match status" value="1"/>
</dbReference>
<dbReference type="SUPFAM" id="SSF64268">
    <property type="entry name" value="PX domain"/>
    <property type="match status" value="1"/>
</dbReference>
<organism evidence="5 6">
    <name type="scientific">Oopsacas minuta</name>
    <dbReference type="NCBI Taxonomy" id="111878"/>
    <lineage>
        <taxon>Eukaryota</taxon>
        <taxon>Metazoa</taxon>
        <taxon>Porifera</taxon>
        <taxon>Hexactinellida</taxon>
        <taxon>Hexasterophora</taxon>
        <taxon>Lyssacinosida</taxon>
        <taxon>Leucopsacidae</taxon>
        <taxon>Oopsacas</taxon>
    </lineage>
</organism>
<comment type="caution">
    <text evidence="5">The sequence shown here is derived from an EMBL/GenBank/DDBJ whole genome shotgun (WGS) entry which is preliminary data.</text>
</comment>
<dbReference type="GO" id="GO:2000786">
    <property type="term" value="P:positive regulation of autophagosome assembly"/>
    <property type="evidence" value="ECO:0007669"/>
    <property type="project" value="TreeGrafter"/>
</dbReference>
<keyword evidence="6" id="KW-1185">Reference proteome</keyword>
<dbReference type="Gene3D" id="3.30.1520.10">
    <property type="entry name" value="Phox-like domain"/>
    <property type="match status" value="1"/>
</dbReference>
<gene>
    <name evidence="5" type="ORF">LOD99_4877</name>
</gene>
<dbReference type="InterPro" id="IPR036871">
    <property type="entry name" value="PX_dom_sf"/>
</dbReference>
<dbReference type="PANTHER" id="PTHR46596:SF1">
    <property type="entry name" value="SORTING NEXIN-4"/>
    <property type="match status" value="1"/>
</dbReference>
<reference evidence="5 6" key="1">
    <citation type="journal article" date="2023" name="BMC Biol.">
        <title>The compact genome of the sponge Oopsacas minuta (Hexactinellida) is lacking key metazoan core genes.</title>
        <authorList>
            <person name="Santini S."/>
            <person name="Schenkelaars Q."/>
            <person name="Jourda C."/>
            <person name="Duchesne M."/>
            <person name="Belahbib H."/>
            <person name="Rocher C."/>
            <person name="Selva M."/>
            <person name="Riesgo A."/>
            <person name="Vervoort M."/>
            <person name="Leys S.P."/>
            <person name="Kodjabachian L."/>
            <person name="Le Bivic A."/>
            <person name="Borchiellini C."/>
            <person name="Claverie J.M."/>
            <person name="Renard E."/>
        </authorList>
    </citation>
    <scope>NUCLEOTIDE SEQUENCE [LARGE SCALE GENOMIC DNA]</scope>
    <source>
        <strain evidence="5">SPO-2</strain>
    </source>
</reference>
<dbReference type="SMART" id="SM00312">
    <property type="entry name" value="PX"/>
    <property type="match status" value="1"/>
</dbReference>
<evidence type="ECO:0000256" key="1">
    <source>
        <dbReference type="ARBA" id="ARBA00010883"/>
    </source>
</evidence>
<comment type="similarity">
    <text evidence="1">Belongs to the sorting nexin family.</text>
</comment>
<dbReference type="GO" id="GO:0005886">
    <property type="term" value="C:plasma membrane"/>
    <property type="evidence" value="ECO:0007669"/>
    <property type="project" value="TreeGrafter"/>
</dbReference>
<dbReference type="GO" id="GO:0015031">
    <property type="term" value="P:protein transport"/>
    <property type="evidence" value="ECO:0007669"/>
    <property type="project" value="InterPro"/>
</dbReference>
<evidence type="ECO:0000256" key="3">
    <source>
        <dbReference type="SAM" id="MobiDB-lite"/>
    </source>
</evidence>
<dbReference type="PANTHER" id="PTHR46596">
    <property type="entry name" value="SORTING NEXIN-4"/>
    <property type="match status" value="1"/>
</dbReference>
<dbReference type="InterPro" id="IPR034783">
    <property type="entry name" value="SNX4"/>
</dbReference>
<evidence type="ECO:0000259" key="4">
    <source>
        <dbReference type="PROSITE" id="PS50195"/>
    </source>
</evidence>
<dbReference type="AlphaFoldDB" id="A0AAV7JT84"/>
<dbReference type="InterPro" id="IPR001683">
    <property type="entry name" value="PX_dom"/>
</dbReference>
<feature type="compositionally biased region" description="Acidic residues" evidence="3">
    <location>
        <begin position="1"/>
        <end position="11"/>
    </location>
</feature>
<dbReference type="GO" id="GO:0031201">
    <property type="term" value="C:SNARE complex"/>
    <property type="evidence" value="ECO:0007669"/>
    <property type="project" value="TreeGrafter"/>
</dbReference>
<feature type="domain" description="PX" evidence="4">
    <location>
        <begin position="122"/>
        <end position="260"/>
    </location>
</feature>
<dbReference type="GO" id="GO:0032266">
    <property type="term" value="F:phosphatidylinositol-3-phosphate binding"/>
    <property type="evidence" value="ECO:0007669"/>
    <property type="project" value="TreeGrafter"/>
</dbReference>
<evidence type="ECO:0000256" key="2">
    <source>
        <dbReference type="SAM" id="Coils"/>
    </source>
</evidence>
<dbReference type="EMBL" id="JAKMXF010000302">
    <property type="protein sequence ID" value="KAI6651626.1"/>
    <property type="molecule type" value="Genomic_DNA"/>
</dbReference>
<sequence>MSDLSGEDLFGEPDVKEKAPAIPDPSPTSPPSEPDPNPITDQQEPAVTDPLAQSDDKATPETESIEPDITQTNDEPVLEEDFVPSKPSPSPPKEPVSPGEYTEVKSKIPEVTEPKSNSQEPKGILTLLDIKIAEFEKRKDFVAFKVTSRARLNPGMTLPGETQIEHQGNDILITIMRRYSDFELLRNFLNVKYPSYVIPPLPDKASTNYIMNKVFSSDNSEFLSQRLSFLEIFLTRIHRLTKLSKDIWFERFLFVEKWKDDVQPEFLTATNLAKAYSSSIFSRGPNSPNPEMAEISTFATKTQEFLSALLKSYDKLKSTRQSMFHSTSDFGITLQNWSDVDSSQSEMFQYSSGVIETFQDALAKVEEDEEYKLVGPSREYIAYSEAVKSAVKRQYSMTAASEKAADNHKSKTLAKDKADRQLEEAKTANKNVPKAEERQKIAVTQMEEAKQDMDIREKAVKEFTDEFLLNYKNYQAQRKVDFKAIFLNFSRSQFLLNNSLRESWEKAHKNFKTEVGMSSHRTSSP</sequence>
<protein>
    <submittedName>
        <fullName evidence="5">Sorting nexin-4-like</fullName>
    </submittedName>
</protein>
<accession>A0AAV7JT84</accession>
<feature type="compositionally biased region" description="Basic and acidic residues" evidence="3">
    <location>
        <begin position="102"/>
        <end position="113"/>
    </location>
</feature>
<evidence type="ECO:0000313" key="5">
    <source>
        <dbReference type="EMBL" id="KAI6651626.1"/>
    </source>
</evidence>
<dbReference type="InterPro" id="IPR027267">
    <property type="entry name" value="AH/BAR_dom_sf"/>
</dbReference>
<feature type="region of interest" description="Disordered" evidence="3">
    <location>
        <begin position="1"/>
        <end position="120"/>
    </location>
</feature>
<dbReference type="Pfam" id="PF00787">
    <property type="entry name" value="PX"/>
    <property type="match status" value="1"/>
</dbReference>